<feature type="signal peptide" evidence="7">
    <location>
        <begin position="1"/>
        <end position="18"/>
    </location>
</feature>
<feature type="region of interest" description="Disordered" evidence="6">
    <location>
        <begin position="232"/>
        <end position="337"/>
    </location>
</feature>
<evidence type="ECO:0000256" key="4">
    <source>
        <dbReference type="ARBA" id="ARBA00023157"/>
    </source>
</evidence>
<keyword evidence="3" id="KW-0677">Repeat</keyword>
<evidence type="ECO:0000313" key="10">
    <source>
        <dbReference type="Proteomes" id="UP000318571"/>
    </source>
</evidence>
<feature type="non-terminal residue" evidence="9">
    <location>
        <position position="424"/>
    </location>
</feature>
<keyword evidence="4" id="KW-1015">Disulfide bond</keyword>
<dbReference type="GO" id="GO:0008061">
    <property type="term" value="F:chitin binding"/>
    <property type="evidence" value="ECO:0007669"/>
    <property type="project" value="UniProtKB-KW"/>
</dbReference>
<feature type="region of interest" description="Disordered" evidence="6">
    <location>
        <begin position="356"/>
        <end position="424"/>
    </location>
</feature>
<dbReference type="EMBL" id="VCGU01000001">
    <property type="protein sequence ID" value="TRY81198.1"/>
    <property type="molecule type" value="Genomic_DNA"/>
</dbReference>
<dbReference type="OMA" id="FAKCSFQ"/>
<dbReference type="PANTHER" id="PTHR23301">
    <property type="entry name" value="CHITIN BINDING PERITROPHIN-A"/>
    <property type="match status" value="1"/>
</dbReference>
<feature type="compositionally biased region" description="Polar residues" evidence="6">
    <location>
        <begin position="412"/>
        <end position="424"/>
    </location>
</feature>
<reference evidence="9 10" key="1">
    <citation type="journal article" date="2018" name="Nat. Ecol. Evol.">
        <title>Genomic signatures of mitonuclear coevolution across populations of Tigriopus californicus.</title>
        <authorList>
            <person name="Barreto F.S."/>
            <person name="Watson E.T."/>
            <person name="Lima T.G."/>
            <person name="Willett C.S."/>
            <person name="Edmands S."/>
            <person name="Li W."/>
            <person name="Burton R.S."/>
        </authorList>
    </citation>
    <scope>NUCLEOTIDE SEQUENCE [LARGE SCALE GENOMIC DNA]</scope>
    <source>
        <strain evidence="9 10">San Diego</strain>
    </source>
</reference>
<dbReference type="Pfam" id="PF01607">
    <property type="entry name" value="CBM_14"/>
    <property type="match status" value="3"/>
</dbReference>
<feature type="chain" id="PRO_5021812249" description="Chitin-binding type-2 domain-containing protein" evidence="7">
    <location>
        <begin position="19"/>
        <end position="424"/>
    </location>
</feature>
<feature type="compositionally biased region" description="Polar residues" evidence="6">
    <location>
        <begin position="268"/>
        <end position="282"/>
    </location>
</feature>
<keyword evidence="10" id="KW-1185">Reference proteome</keyword>
<evidence type="ECO:0000256" key="3">
    <source>
        <dbReference type="ARBA" id="ARBA00022737"/>
    </source>
</evidence>
<name>A0A553PU39_TIGCA</name>
<gene>
    <name evidence="9" type="ORF">TCAL_15553</name>
</gene>
<dbReference type="InterPro" id="IPR051940">
    <property type="entry name" value="Chitin_bind-dev_reg"/>
</dbReference>
<keyword evidence="1" id="KW-0147">Chitin-binding</keyword>
<organism evidence="9 10">
    <name type="scientific">Tigriopus californicus</name>
    <name type="common">Marine copepod</name>
    <dbReference type="NCBI Taxonomy" id="6832"/>
    <lineage>
        <taxon>Eukaryota</taxon>
        <taxon>Metazoa</taxon>
        <taxon>Ecdysozoa</taxon>
        <taxon>Arthropoda</taxon>
        <taxon>Crustacea</taxon>
        <taxon>Multicrustacea</taxon>
        <taxon>Hexanauplia</taxon>
        <taxon>Copepoda</taxon>
        <taxon>Harpacticoida</taxon>
        <taxon>Harpacticidae</taxon>
        <taxon>Tigriopus</taxon>
    </lineage>
</organism>
<evidence type="ECO:0000256" key="2">
    <source>
        <dbReference type="ARBA" id="ARBA00022729"/>
    </source>
</evidence>
<dbReference type="InterPro" id="IPR036508">
    <property type="entry name" value="Chitin-bd_dom_sf"/>
</dbReference>
<dbReference type="STRING" id="6832.A0A553PU39"/>
<evidence type="ECO:0000313" key="9">
    <source>
        <dbReference type="EMBL" id="TRY81198.1"/>
    </source>
</evidence>
<dbReference type="SMART" id="SM00494">
    <property type="entry name" value="ChtBD2"/>
    <property type="match status" value="3"/>
</dbReference>
<evidence type="ECO:0000256" key="5">
    <source>
        <dbReference type="ARBA" id="ARBA00023180"/>
    </source>
</evidence>
<proteinExistence type="predicted"/>
<dbReference type="GO" id="GO:0005576">
    <property type="term" value="C:extracellular region"/>
    <property type="evidence" value="ECO:0007669"/>
    <property type="project" value="InterPro"/>
</dbReference>
<feature type="domain" description="Chitin-binding type-2" evidence="8">
    <location>
        <begin position="155"/>
        <end position="219"/>
    </location>
</feature>
<evidence type="ECO:0000256" key="7">
    <source>
        <dbReference type="SAM" id="SignalP"/>
    </source>
</evidence>
<dbReference type="AlphaFoldDB" id="A0A553PU39"/>
<dbReference type="Proteomes" id="UP000318571">
    <property type="component" value="Chromosome 12"/>
</dbReference>
<evidence type="ECO:0000256" key="6">
    <source>
        <dbReference type="SAM" id="MobiDB-lite"/>
    </source>
</evidence>
<comment type="caution">
    <text evidence="9">The sequence shown here is derived from an EMBL/GenBank/DDBJ whole genome shotgun (WGS) entry which is preliminary data.</text>
</comment>
<keyword evidence="2 7" id="KW-0732">Signal</keyword>
<dbReference type="Gene3D" id="2.170.140.10">
    <property type="entry name" value="Chitin binding domain"/>
    <property type="match status" value="3"/>
</dbReference>
<dbReference type="PROSITE" id="PS50940">
    <property type="entry name" value="CHIT_BIND_II"/>
    <property type="match status" value="3"/>
</dbReference>
<feature type="domain" description="Chitin-binding type-2" evidence="8">
    <location>
        <begin position="90"/>
        <end position="150"/>
    </location>
</feature>
<feature type="domain" description="Chitin-binding type-2" evidence="8">
    <location>
        <begin position="22"/>
        <end position="80"/>
    </location>
</feature>
<evidence type="ECO:0000256" key="1">
    <source>
        <dbReference type="ARBA" id="ARBA00022669"/>
    </source>
</evidence>
<dbReference type="SUPFAM" id="SSF57625">
    <property type="entry name" value="Invertebrate chitin-binding proteins"/>
    <property type="match status" value="3"/>
</dbReference>
<accession>A0A553PU39</accession>
<keyword evidence="5" id="KW-0325">Glycoprotein</keyword>
<evidence type="ECO:0000259" key="8">
    <source>
        <dbReference type="PROSITE" id="PS50940"/>
    </source>
</evidence>
<sequence>MLAKLGLVTSLFWGLSVAQDYTDECPVDNGFFADAVQCDRYYECKNGEIIDHLCPDGLVYDESSVNFAKCSFQFSVDCSGRTELQPPTPSKLCPRLNGYFAHEDPNVCDKFYFCVDGVANLVSCPNTLIFDPTKGQCDFVDQVSRKGCSSAEVYKFACPKTSNSPHAHPRYPDPEDCQFFYLCIGGVSARRNGCTEGLVFNPDTVSCDRQSNVKGPCSTWYNETELARIKNPSSFPQSKISGNTPRERVNFRRKPVVKSQAQPEPDQQDFSNFASIGDSSILRTARPNLVRSGSTKLRPAAQAASQNAGQRNRVRTRVRRPPPAQRPTALEEEDKPLTFALSSDEAIQRFREQNQFVPTQSSNGGGGGRLTILTNLDPRPERLSPQESSFNRQEEDDDEKFSSFPALPRSRTPPQFQNFEAQRE</sequence>
<dbReference type="InterPro" id="IPR002557">
    <property type="entry name" value="Chitin-bd_dom"/>
</dbReference>
<feature type="compositionally biased region" description="Polar residues" evidence="6">
    <location>
        <begin position="232"/>
        <end position="244"/>
    </location>
</feature>
<protein>
    <recommendedName>
        <fullName evidence="8">Chitin-binding type-2 domain-containing protein</fullName>
    </recommendedName>
</protein>
<dbReference type="PANTHER" id="PTHR23301:SF104">
    <property type="entry name" value="BCDNA.GH02976"/>
    <property type="match status" value="1"/>
</dbReference>